<reference evidence="2" key="1">
    <citation type="submission" date="2020-05" db="EMBL/GenBank/DDBJ databases">
        <title>Phylogenomic resolution of chytrid fungi.</title>
        <authorList>
            <person name="Stajich J.E."/>
            <person name="Amses K."/>
            <person name="Simmons R."/>
            <person name="Seto K."/>
            <person name="Myers J."/>
            <person name="Bonds A."/>
            <person name="Quandt C.A."/>
            <person name="Barry K."/>
            <person name="Liu P."/>
            <person name="Grigoriev I."/>
            <person name="Longcore J.E."/>
            <person name="James T.Y."/>
        </authorList>
    </citation>
    <scope>NUCLEOTIDE SEQUENCE</scope>
    <source>
        <strain evidence="2">JEL0513</strain>
    </source>
</reference>
<evidence type="ECO:0000256" key="1">
    <source>
        <dbReference type="SAM" id="MobiDB-lite"/>
    </source>
</evidence>
<feature type="compositionally biased region" description="Basic and acidic residues" evidence="1">
    <location>
        <begin position="408"/>
        <end position="417"/>
    </location>
</feature>
<keyword evidence="3" id="KW-1185">Reference proteome</keyword>
<dbReference type="Proteomes" id="UP001211907">
    <property type="component" value="Unassembled WGS sequence"/>
</dbReference>
<accession>A0AAD5SWJ6</accession>
<organism evidence="2 3">
    <name type="scientific">Physocladia obscura</name>
    <dbReference type="NCBI Taxonomy" id="109957"/>
    <lineage>
        <taxon>Eukaryota</taxon>
        <taxon>Fungi</taxon>
        <taxon>Fungi incertae sedis</taxon>
        <taxon>Chytridiomycota</taxon>
        <taxon>Chytridiomycota incertae sedis</taxon>
        <taxon>Chytridiomycetes</taxon>
        <taxon>Chytridiales</taxon>
        <taxon>Chytriomycetaceae</taxon>
        <taxon>Physocladia</taxon>
    </lineage>
</organism>
<feature type="compositionally biased region" description="Basic and acidic residues" evidence="1">
    <location>
        <begin position="192"/>
        <end position="207"/>
    </location>
</feature>
<feature type="compositionally biased region" description="Low complexity" evidence="1">
    <location>
        <begin position="48"/>
        <end position="72"/>
    </location>
</feature>
<feature type="region of interest" description="Disordered" evidence="1">
    <location>
        <begin position="1"/>
        <end position="96"/>
    </location>
</feature>
<proteinExistence type="predicted"/>
<name>A0AAD5SWJ6_9FUNG</name>
<feature type="region of interest" description="Disordered" evidence="1">
    <location>
        <begin position="130"/>
        <end position="234"/>
    </location>
</feature>
<feature type="compositionally biased region" description="Polar residues" evidence="1">
    <location>
        <begin position="7"/>
        <end position="18"/>
    </location>
</feature>
<feature type="compositionally biased region" description="Polar residues" evidence="1">
    <location>
        <begin position="25"/>
        <end position="40"/>
    </location>
</feature>
<gene>
    <name evidence="2" type="ORF">HK100_001914</name>
</gene>
<evidence type="ECO:0000313" key="3">
    <source>
        <dbReference type="Proteomes" id="UP001211907"/>
    </source>
</evidence>
<sequence length="433" mass="46380">MGCGVSKASTVSNTTSPTAAGGAISSKQPVTIVTGKQSVAKSAPLNPVKPTSTTVSVAKSSTKSSSTPQSKPIAANTSSNAPSVKRESAAVGTAPQKTVMVPTPAVTVALIEPNSSPLPVSEVLKLAKTGQPPITPFEKPSDELNTSEPKNLPSSDIVPKVNDEHSQSPNKQTHVEKIDFAQIQESTKLKSKSKEQVQKPIHEDMQEKFTTPLATTTTHTSEPTPLNASSKSPSSVVHKSAFSIIAPIIAASTPEGKIVNHKDMAYQGTNSNDAFDTSAPVLGDEEEVPEWTILPAGEIPPEVDQSLIKKEYLVEEIEKRIAEEEAIKKKERFEHEASLKRRMTAADVEIEVDSMLDSIIVNSRKTKSIKKEDNFTENNVKDKVVSSDNLGQSSSKVDLIAEAKKSHADLPKLESEQTAKVSSFCEEKTVKGR</sequence>
<feature type="compositionally biased region" description="Polar residues" evidence="1">
    <location>
        <begin position="143"/>
        <end position="154"/>
    </location>
</feature>
<feature type="compositionally biased region" description="Low complexity" evidence="1">
    <location>
        <begin position="210"/>
        <end position="234"/>
    </location>
</feature>
<comment type="caution">
    <text evidence="2">The sequence shown here is derived from an EMBL/GenBank/DDBJ whole genome shotgun (WGS) entry which is preliminary data.</text>
</comment>
<dbReference type="AlphaFoldDB" id="A0AAD5SWJ6"/>
<dbReference type="EMBL" id="JADGJH010001429">
    <property type="protein sequence ID" value="KAJ3113668.1"/>
    <property type="molecule type" value="Genomic_DNA"/>
</dbReference>
<evidence type="ECO:0000313" key="2">
    <source>
        <dbReference type="EMBL" id="KAJ3113668.1"/>
    </source>
</evidence>
<feature type="region of interest" description="Disordered" evidence="1">
    <location>
        <begin position="408"/>
        <end position="433"/>
    </location>
</feature>
<protein>
    <submittedName>
        <fullName evidence="2">Uncharacterized protein</fullName>
    </submittedName>
</protein>